<sequence>MFARAKNALYGQKLDWQIETKQLFALFCDTPWAMLLDSAHAAHADAKYDVIAINPIATLTSDEGKCQFTAIDPNIAQLNIAFADAQTPLETLAHIHHLLYPAVQACEHPFSVGAVGAWGYDLGRSIEKLPEIANKDIHLKEMNIGFYDFCLLYSYEEKSWYAYHFNGKSALDFEVNLIHSKIQSKHKDNVDAHVGAQDFSLTSAWKNQITEQEYQRKFAQVQQYLLSGDCYQINLTQRFEAQYQGDEWQAYCALSCANQAPFSAFMRLPEHCVLSISPERFIRLQHNVIETKPIKGTLPRNIDPSLDLLAADTLRGSEKDRAENVMIVDLLRNDIGKVAAAGSVKVPSLFAIESFPAVHHLVSTVTATLAADHNAFDLLQAAFPGGSITGAPKIRAMQIIEELEPSRRNLYCGSIGYISQDGNMDTSITIRTLVTEQNNIYCWAGGGIVADSDAKAEYQESFDKVSKILPLLENLNKQ</sequence>
<reference evidence="6" key="1">
    <citation type="journal article" date="2019" name="Int. J. Syst. Evol. Microbiol.">
        <title>The Global Catalogue of Microorganisms (GCM) 10K type strain sequencing project: providing services to taxonomists for standard genome sequencing and annotation.</title>
        <authorList>
            <consortium name="The Broad Institute Genomics Platform"/>
            <consortium name="The Broad Institute Genome Sequencing Center for Infectious Disease"/>
            <person name="Wu L."/>
            <person name="Ma J."/>
        </authorList>
    </citation>
    <scope>NUCLEOTIDE SEQUENCE [LARGE SCALE GENOMIC DNA]</scope>
    <source>
        <strain evidence="6">CGMCC 1.15339</strain>
    </source>
</reference>
<name>A0ABQ1IRE4_9GAMM</name>
<dbReference type="Proteomes" id="UP000617555">
    <property type="component" value="Unassembled WGS sequence"/>
</dbReference>
<comment type="caution">
    <text evidence="5">The sequence shown here is derived from an EMBL/GenBank/DDBJ whole genome shotgun (WGS) entry which is preliminary data.</text>
</comment>
<dbReference type="SUPFAM" id="SSF56322">
    <property type="entry name" value="ADC synthase"/>
    <property type="match status" value="1"/>
</dbReference>
<proteinExistence type="predicted"/>
<dbReference type="PRINTS" id="PR00095">
    <property type="entry name" value="ANTSNTHASEI"/>
</dbReference>
<accession>A0ABQ1IRE4</accession>
<dbReference type="RefSeq" id="WP_188736841.1">
    <property type="nucleotide sequence ID" value="NZ_BMII01000004.1"/>
</dbReference>
<dbReference type="PANTHER" id="PTHR11236">
    <property type="entry name" value="AMINOBENZOATE/ANTHRANILATE SYNTHASE"/>
    <property type="match status" value="1"/>
</dbReference>
<dbReference type="InterPro" id="IPR005802">
    <property type="entry name" value="ADC_synth_comp_1"/>
</dbReference>
<dbReference type="Gene3D" id="3.60.120.10">
    <property type="entry name" value="Anthranilate synthase"/>
    <property type="match status" value="1"/>
</dbReference>
<dbReference type="InterPro" id="IPR015890">
    <property type="entry name" value="Chorismate_C"/>
</dbReference>
<dbReference type="NCBIfam" id="TIGR00553">
    <property type="entry name" value="pabB"/>
    <property type="match status" value="1"/>
</dbReference>
<dbReference type="Pfam" id="PF04715">
    <property type="entry name" value="Anth_synt_I_N"/>
    <property type="match status" value="1"/>
</dbReference>
<feature type="domain" description="Chorismate-utilising enzyme C-terminal" evidence="3">
    <location>
        <begin position="211"/>
        <end position="464"/>
    </location>
</feature>
<dbReference type="EMBL" id="BMII01000004">
    <property type="protein sequence ID" value="GGB48626.1"/>
    <property type="molecule type" value="Genomic_DNA"/>
</dbReference>
<feature type="domain" description="Anthranilate synthase component I N-terminal" evidence="4">
    <location>
        <begin position="22"/>
        <end position="161"/>
    </location>
</feature>
<gene>
    <name evidence="5" type="primary">pabB</name>
    <name evidence="5" type="ORF">GCM10011607_06180</name>
</gene>
<evidence type="ECO:0000259" key="3">
    <source>
        <dbReference type="Pfam" id="PF00425"/>
    </source>
</evidence>
<dbReference type="PANTHER" id="PTHR11236:SF50">
    <property type="entry name" value="AMINODEOXYCHORISMATE SYNTHASE COMPONENT 1"/>
    <property type="match status" value="1"/>
</dbReference>
<dbReference type="EC" id="2.6.1.85" evidence="1"/>
<evidence type="ECO:0000256" key="2">
    <source>
        <dbReference type="ARBA" id="ARBA00022679"/>
    </source>
</evidence>
<evidence type="ECO:0000313" key="5">
    <source>
        <dbReference type="EMBL" id="GGB48626.1"/>
    </source>
</evidence>
<dbReference type="InterPro" id="IPR019999">
    <property type="entry name" value="Anth_synth_I-like"/>
</dbReference>
<dbReference type="InterPro" id="IPR006805">
    <property type="entry name" value="Anth_synth_I_N"/>
</dbReference>
<organism evidence="5 6">
    <name type="scientific">Shewanella inventionis</name>
    <dbReference type="NCBI Taxonomy" id="1738770"/>
    <lineage>
        <taxon>Bacteria</taxon>
        <taxon>Pseudomonadati</taxon>
        <taxon>Pseudomonadota</taxon>
        <taxon>Gammaproteobacteria</taxon>
        <taxon>Alteromonadales</taxon>
        <taxon>Shewanellaceae</taxon>
        <taxon>Shewanella</taxon>
    </lineage>
</organism>
<protein>
    <recommendedName>
        <fullName evidence="1">aminodeoxychorismate synthase</fullName>
        <ecNumber evidence="1">2.6.1.85</ecNumber>
    </recommendedName>
</protein>
<evidence type="ECO:0000259" key="4">
    <source>
        <dbReference type="Pfam" id="PF04715"/>
    </source>
</evidence>
<evidence type="ECO:0000256" key="1">
    <source>
        <dbReference type="ARBA" id="ARBA00013139"/>
    </source>
</evidence>
<dbReference type="InterPro" id="IPR005801">
    <property type="entry name" value="ADC_synthase"/>
</dbReference>
<keyword evidence="2" id="KW-0808">Transferase</keyword>
<evidence type="ECO:0000313" key="6">
    <source>
        <dbReference type="Proteomes" id="UP000617555"/>
    </source>
</evidence>
<dbReference type="Pfam" id="PF00425">
    <property type="entry name" value="Chorismate_bind"/>
    <property type="match status" value="1"/>
</dbReference>
<keyword evidence="6" id="KW-1185">Reference proteome</keyword>